<dbReference type="CDD" id="cd10815">
    <property type="entry name" value="GH38N_AMII_EcMngB_like"/>
    <property type="match status" value="1"/>
</dbReference>
<evidence type="ECO:0000313" key="4">
    <source>
        <dbReference type="EMBL" id="EEB35662.1"/>
    </source>
</evidence>
<dbReference type="InterPro" id="IPR011330">
    <property type="entry name" value="Glyco_hydro/deAcase_b/a-brl"/>
</dbReference>
<keyword evidence="4" id="KW-0326">Glycosidase</keyword>
<gene>
    <name evidence="4" type="primary">mngB</name>
    <name evidence="4" type="ORF">ANHYDRO_01530</name>
</gene>
<proteinExistence type="inferred from homology"/>
<organism evidence="4 5">
    <name type="scientific">Anaerococcus hydrogenalis DSM 7454</name>
    <dbReference type="NCBI Taxonomy" id="561177"/>
    <lineage>
        <taxon>Bacteria</taxon>
        <taxon>Bacillati</taxon>
        <taxon>Bacillota</taxon>
        <taxon>Tissierellia</taxon>
        <taxon>Tissierellales</taxon>
        <taxon>Peptoniphilaceae</taxon>
        <taxon>Anaerococcus</taxon>
    </lineage>
</organism>
<accession>B6WAA4</accession>
<dbReference type="EMBL" id="ABXA01000037">
    <property type="protein sequence ID" value="EEB35662.1"/>
    <property type="molecule type" value="Genomic_DNA"/>
</dbReference>
<dbReference type="Pfam" id="PF07748">
    <property type="entry name" value="Glyco_hydro_38C"/>
    <property type="match status" value="1"/>
</dbReference>
<dbReference type="InterPro" id="IPR011013">
    <property type="entry name" value="Gal_mutarotase_sf_dom"/>
</dbReference>
<dbReference type="GO" id="GO:0009313">
    <property type="term" value="P:oligosaccharide catabolic process"/>
    <property type="evidence" value="ECO:0007669"/>
    <property type="project" value="TreeGrafter"/>
</dbReference>
<dbReference type="SUPFAM" id="SSF88713">
    <property type="entry name" value="Glycoside hydrolase/deacetylase"/>
    <property type="match status" value="1"/>
</dbReference>
<protein>
    <submittedName>
        <fullName evidence="4">Alpha-mannosidase MngB</fullName>
        <ecNumber evidence="4">3.2.1.-</ecNumber>
    </submittedName>
</protein>
<dbReference type="InterPro" id="IPR037094">
    <property type="entry name" value="Glyco_hydro_38_cen_sf"/>
</dbReference>
<dbReference type="Gene3D" id="3.20.110.10">
    <property type="entry name" value="Glycoside hydrolase 38, N terminal domain"/>
    <property type="match status" value="1"/>
</dbReference>
<dbReference type="AlphaFoldDB" id="B6WAA4"/>
<dbReference type="Gene3D" id="2.70.98.30">
    <property type="entry name" value="Golgi alpha-mannosidase II, domain 4"/>
    <property type="match status" value="1"/>
</dbReference>
<comment type="caution">
    <text evidence="4">The sequence shown here is derived from an EMBL/GenBank/DDBJ whole genome shotgun (WGS) entry which is preliminary data.</text>
</comment>
<dbReference type="STRING" id="561177.ANHYDRO_01530"/>
<dbReference type="GO" id="GO:0004559">
    <property type="term" value="F:alpha-mannosidase activity"/>
    <property type="evidence" value="ECO:0007669"/>
    <property type="project" value="InterPro"/>
</dbReference>
<dbReference type="Pfam" id="PF01074">
    <property type="entry name" value="Glyco_hydro_38N"/>
    <property type="match status" value="1"/>
</dbReference>
<reference evidence="4 5" key="1">
    <citation type="submission" date="2008-09" db="EMBL/GenBank/DDBJ databases">
        <authorList>
            <person name="Fulton L."/>
            <person name="Clifton S."/>
            <person name="Fulton B."/>
            <person name="Xu J."/>
            <person name="Minx P."/>
            <person name="Pepin K.H."/>
            <person name="Johnson M."/>
            <person name="Thiruvilangam P."/>
            <person name="Bhonagiri V."/>
            <person name="Nash W.E."/>
            <person name="Mardis E.R."/>
            <person name="Wilson R.K."/>
        </authorList>
    </citation>
    <scope>NUCLEOTIDE SEQUENCE [LARGE SCALE GENOMIC DNA]</scope>
    <source>
        <strain evidence="4 5">DSM 7454</strain>
    </source>
</reference>
<dbReference type="InterPro" id="IPR027291">
    <property type="entry name" value="Glyco_hydro_38_N_sf"/>
</dbReference>
<feature type="domain" description="Glycoside hydrolase family 38 N-terminal" evidence="2">
    <location>
        <begin position="5"/>
        <end position="255"/>
    </location>
</feature>
<dbReference type="Proteomes" id="UP000005451">
    <property type="component" value="Unassembled WGS sequence"/>
</dbReference>
<reference evidence="4 5" key="2">
    <citation type="submission" date="2008-10" db="EMBL/GenBank/DDBJ databases">
        <title>Draft genome sequence of Anaerococcus hydrogenalis (DSM 7454).</title>
        <authorList>
            <person name="Sudarsanam P."/>
            <person name="Ley R."/>
            <person name="Guruge J."/>
            <person name="Turnbaugh P.J."/>
            <person name="Mahowald M."/>
            <person name="Liep D."/>
            <person name="Gordon J."/>
        </authorList>
    </citation>
    <scope>NUCLEOTIDE SEQUENCE [LARGE SCALE GENOMIC DNA]</scope>
    <source>
        <strain evidence="4 5">DSM 7454</strain>
    </source>
</reference>
<evidence type="ECO:0000259" key="2">
    <source>
        <dbReference type="Pfam" id="PF01074"/>
    </source>
</evidence>
<evidence type="ECO:0000313" key="5">
    <source>
        <dbReference type="Proteomes" id="UP000005451"/>
    </source>
</evidence>
<feature type="domain" description="Glycosyl hydrolase family 38 C-terminal" evidence="3">
    <location>
        <begin position="465"/>
        <end position="666"/>
    </location>
</feature>
<dbReference type="InterPro" id="IPR000602">
    <property type="entry name" value="Glyco_hydro_38_N"/>
</dbReference>
<dbReference type="PANTHER" id="PTHR46017">
    <property type="entry name" value="ALPHA-MANNOSIDASE 2C1"/>
    <property type="match status" value="1"/>
</dbReference>
<dbReference type="InterPro" id="IPR011682">
    <property type="entry name" value="Glyco_hydro_38_C"/>
</dbReference>
<dbReference type="GO" id="GO:0030246">
    <property type="term" value="F:carbohydrate binding"/>
    <property type="evidence" value="ECO:0007669"/>
    <property type="project" value="InterPro"/>
</dbReference>
<dbReference type="eggNOG" id="COG0383">
    <property type="taxonomic scope" value="Bacteria"/>
</dbReference>
<dbReference type="GO" id="GO:0006013">
    <property type="term" value="P:mannose metabolic process"/>
    <property type="evidence" value="ECO:0007669"/>
    <property type="project" value="InterPro"/>
</dbReference>
<dbReference type="RefSeq" id="WP_004814848.1">
    <property type="nucleotide sequence ID" value="NZ_ABXA01000037.1"/>
</dbReference>
<evidence type="ECO:0000256" key="1">
    <source>
        <dbReference type="ARBA" id="ARBA00009792"/>
    </source>
</evidence>
<sequence length="823" mass="97076">MTKNYHIVMHTHWDREWYFTVDDSDVFLINHMIEVIEFLEKNKDITYMLDGQYILVEDFLNEALEYKDRLYKLIEDRQILIGPWYTQTDLILPNQESIVRNLYYGIKKSKKIANNPLMIAYCPDTFGHNIQMPQIYKMFGIDYTVFWRGVSKQLTNCGLFKWEGLDGSETKAVLLPAGYQGGKYLPKDLASLNKRLEDIENKYDNYKIEDYLIMNGHDQMPIQKDIKEVKKNIEKIRKNSKVNISNLEEYCKKLDFKKASLVKDDLNHCEFTRVHRTIDTTRPDIKSLVFEIERLIYNILEPLELIAYKNNLYYPSKFIENNLLKLFEAHSHDSMGSCNSDSTNKDIKDSLEKIQRRVLCQIELTKRLISKNDYDKLNLINTLAYKRKNEKVKAEILTQSPNFKLVDKEGKEYNYKINSQVLADMAKVNRQILAKRKKVFHYKTDIEFYLDEIDGLEIKSIDILEEKAEIKRVRNSELFDEVIDKIITKEFISFYSLGDDGDSYDSSPIKNDKLGKIYFKIDEKKVVDNKVILSYKANLPYNKSERENRKKSINQKIKVQIMDEGSFLDLNIDIENKAINHQVFINFKFNTIIKNVFCDTQFGFVKRENNYKLLDIWKEEGWVEKPVNAHKYQSFVNVNKRISIVNNSCKTFYYEKNHLSIPILRSYDFLGKSDLENRPGRASGMSVESPYGELIGKKLSHHFYIYKSDEKTNDSSKAKKILSPIQAYQAQKYNTFNLNQKSYPMDKSLNINLDERLTVSCTKLSEDKKYIFIRGFNSSEDKIEFYDKEGFYLSDVYENKNSELIYKLNIKQNEIINILKEII</sequence>
<comment type="similarity">
    <text evidence="1">Belongs to the glycosyl hydrolase 38 family.</text>
</comment>
<name>B6WAA4_9FIRM</name>
<dbReference type="Gene3D" id="1.20.1270.50">
    <property type="entry name" value="Glycoside hydrolase family 38, central domain"/>
    <property type="match status" value="1"/>
</dbReference>
<evidence type="ECO:0000259" key="3">
    <source>
        <dbReference type="Pfam" id="PF07748"/>
    </source>
</evidence>
<dbReference type="EC" id="3.2.1.-" evidence="4"/>
<keyword evidence="4" id="KW-0378">Hydrolase</keyword>
<dbReference type="SUPFAM" id="SSF74650">
    <property type="entry name" value="Galactose mutarotase-like"/>
    <property type="match status" value="1"/>
</dbReference>
<dbReference type="PANTHER" id="PTHR46017:SF2">
    <property type="entry name" value="MANNOSYLGLYCERATE HYDROLASE"/>
    <property type="match status" value="1"/>
</dbReference>